<accession>A0A4R5WKD2</accession>
<comment type="caution">
    <text evidence="1">The sequence shown here is derived from an EMBL/GenBank/DDBJ whole genome shotgun (WGS) entry which is preliminary data.</text>
</comment>
<name>A0A4R5WKD2_MYCMU</name>
<protein>
    <submittedName>
        <fullName evidence="1">Uncharacterized protein</fullName>
    </submittedName>
</protein>
<proteinExistence type="predicted"/>
<organism evidence="1 2">
    <name type="scientific">Mycolicibacterium mucogenicum</name>
    <name type="common">Mycobacterium mucogenicum</name>
    <dbReference type="NCBI Taxonomy" id="56689"/>
    <lineage>
        <taxon>Bacteria</taxon>
        <taxon>Bacillati</taxon>
        <taxon>Actinomycetota</taxon>
        <taxon>Actinomycetes</taxon>
        <taxon>Mycobacteriales</taxon>
        <taxon>Mycobacteriaceae</taxon>
        <taxon>Mycolicibacterium</taxon>
    </lineage>
</organism>
<evidence type="ECO:0000313" key="1">
    <source>
        <dbReference type="EMBL" id="TDK91351.1"/>
    </source>
</evidence>
<evidence type="ECO:0000313" key="2">
    <source>
        <dbReference type="Proteomes" id="UP000294929"/>
    </source>
</evidence>
<gene>
    <name evidence="1" type="ORF">EUA03_07860</name>
</gene>
<dbReference type="EMBL" id="SDLO01000005">
    <property type="protein sequence ID" value="TDK91351.1"/>
    <property type="molecule type" value="Genomic_DNA"/>
</dbReference>
<reference evidence="1 2" key="1">
    <citation type="submission" date="2019-01" db="EMBL/GenBank/DDBJ databases">
        <title>High-quality-draft genome sequences of five non-tuberculosis mycobacteriaceae isolated from a nosocomial environment.</title>
        <authorList>
            <person name="Tiago I."/>
            <person name="Alarico S."/>
            <person name="Pereira S.G."/>
            <person name="Coelho C."/>
            <person name="Maranha A."/>
            <person name="Empadinhas N."/>
        </authorList>
    </citation>
    <scope>NUCLEOTIDE SEQUENCE [LARGE SCALE GENOMIC DNA]</scope>
    <source>
        <strain evidence="1 2">24AIII</strain>
    </source>
</reference>
<dbReference type="AlphaFoldDB" id="A0A4R5WKD2"/>
<dbReference type="Proteomes" id="UP000294929">
    <property type="component" value="Unassembled WGS sequence"/>
</dbReference>
<sequence length="137" mass="14277">MSKYTPVNPAEYTIELANTGGPSIPVVYFVTPDGIPCTFTDGSAGCIGDNLPGIQSKDKNPYTYVDTVSGIQRAGSTQFVNNSVHGTPIKQLPPMHSIAVGGVTCGVDGAGLTACKDSENEGFILSPSWSGWLKHTG</sequence>